<dbReference type="Gene3D" id="3.30.565.10">
    <property type="entry name" value="Histidine kinase-like ATPase, C-terminal domain"/>
    <property type="match status" value="1"/>
</dbReference>
<dbReference type="GO" id="GO:0000155">
    <property type="term" value="F:phosphorelay sensor kinase activity"/>
    <property type="evidence" value="ECO:0007669"/>
    <property type="project" value="InterPro"/>
</dbReference>
<gene>
    <name evidence="10" type="ORF">VSDG_01751</name>
</gene>
<dbReference type="SMART" id="SM00387">
    <property type="entry name" value="HATPase_c"/>
    <property type="match status" value="1"/>
</dbReference>
<dbReference type="SMART" id="SM00388">
    <property type="entry name" value="HisKA"/>
    <property type="match status" value="1"/>
</dbReference>
<evidence type="ECO:0000256" key="7">
    <source>
        <dbReference type="SAM" id="MobiDB-lite"/>
    </source>
</evidence>
<feature type="region of interest" description="Disordered" evidence="7">
    <location>
        <begin position="1"/>
        <end position="27"/>
    </location>
</feature>
<dbReference type="InterPro" id="IPR036097">
    <property type="entry name" value="HisK_dim/P_sf"/>
</dbReference>
<keyword evidence="4" id="KW-0808">Transferase</keyword>
<dbReference type="PRINTS" id="PR00344">
    <property type="entry name" value="BCTRLSENSOR"/>
</dbReference>
<dbReference type="Pfam" id="PF00072">
    <property type="entry name" value="Response_reg"/>
    <property type="match status" value="1"/>
</dbReference>
<dbReference type="InterPro" id="IPR029016">
    <property type="entry name" value="GAF-like_dom_sf"/>
</dbReference>
<dbReference type="Gene3D" id="3.30.450.40">
    <property type="match status" value="1"/>
</dbReference>
<dbReference type="SMART" id="SM00448">
    <property type="entry name" value="REC"/>
    <property type="match status" value="1"/>
</dbReference>
<dbReference type="InterPro" id="IPR011006">
    <property type="entry name" value="CheY-like_superfamily"/>
</dbReference>
<evidence type="ECO:0000259" key="9">
    <source>
        <dbReference type="PROSITE" id="PS50110"/>
    </source>
</evidence>
<evidence type="ECO:0000256" key="1">
    <source>
        <dbReference type="ARBA" id="ARBA00000085"/>
    </source>
</evidence>
<dbReference type="PANTHER" id="PTHR43047">
    <property type="entry name" value="TWO-COMPONENT HISTIDINE PROTEIN KINASE"/>
    <property type="match status" value="1"/>
</dbReference>
<dbReference type="OrthoDB" id="21225at2759"/>
<dbReference type="Proteomes" id="UP000284375">
    <property type="component" value="Unassembled WGS sequence"/>
</dbReference>
<dbReference type="SUPFAM" id="SSF52172">
    <property type="entry name" value="CheY-like"/>
    <property type="match status" value="1"/>
</dbReference>
<accession>A0A423WHL2</accession>
<dbReference type="EC" id="2.7.13.3" evidence="2"/>
<dbReference type="SUPFAM" id="SSF47384">
    <property type="entry name" value="Homodimeric domain of signal transducing histidine kinase"/>
    <property type="match status" value="1"/>
</dbReference>
<dbReference type="SUPFAM" id="SSF55874">
    <property type="entry name" value="ATPase domain of HSP90 chaperone/DNA topoisomerase II/histidine kinase"/>
    <property type="match status" value="1"/>
</dbReference>
<dbReference type="InterPro" id="IPR003661">
    <property type="entry name" value="HisK_dim/P_dom"/>
</dbReference>
<evidence type="ECO:0000313" key="10">
    <source>
        <dbReference type="EMBL" id="ROW02878.1"/>
    </source>
</evidence>
<dbReference type="CDD" id="cd17546">
    <property type="entry name" value="REC_hyHK_CKI1_RcsC-like"/>
    <property type="match status" value="1"/>
</dbReference>
<dbReference type="AlphaFoldDB" id="A0A423WHL2"/>
<dbReference type="EMBL" id="LJZO01000004">
    <property type="protein sequence ID" value="ROW02878.1"/>
    <property type="molecule type" value="Genomic_DNA"/>
</dbReference>
<keyword evidence="5" id="KW-0418">Kinase</keyword>
<feature type="domain" description="Histidine kinase" evidence="8">
    <location>
        <begin position="430"/>
        <end position="668"/>
    </location>
</feature>
<dbReference type="InterPro" id="IPR005467">
    <property type="entry name" value="His_kinase_dom"/>
</dbReference>
<evidence type="ECO:0000256" key="3">
    <source>
        <dbReference type="ARBA" id="ARBA00022553"/>
    </source>
</evidence>
<dbReference type="InterPro" id="IPR004358">
    <property type="entry name" value="Sig_transdc_His_kin-like_C"/>
</dbReference>
<dbReference type="GO" id="GO:0005886">
    <property type="term" value="C:plasma membrane"/>
    <property type="evidence" value="ECO:0007669"/>
    <property type="project" value="TreeGrafter"/>
</dbReference>
<dbReference type="Gene3D" id="3.40.50.2300">
    <property type="match status" value="1"/>
</dbReference>
<dbReference type="Pfam" id="PF02518">
    <property type="entry name" value="HATPase_c"/>
    <property type="match status" value="1"/>
</dbReference>
<sequence>MPSRPVSSIRSASIRSSSIRSSRSTLTSYFPQAEASAPWLGSRPLPSRPCHGDLNIDIELPAEPILEFDEQKHDSNYVPRPDGVDADLPPPRPDGFADPYLMPSLTKNERLRLTMLWYHTDGVLDDEEFLRRLQEQLDLVQAFMGWEYAIMGLVSEDIFTRVATAGIPLAIVPRRDSPCSHTINQESGSVFMLPNMASDWRFKQMPCVAADGGLRSYAGAQLRCRAPSGEVFALGSLCIASRSEHPPLSASQQNSLTRFADLLSADIINHSRDKRRRQRHYMDQLLAERRTDDPQNSETHILDLIRTVYPKASINIHESSDGTLPLPNHTPINILDVTEGLWEDSEFIDELIRTRNNNKLETSRTVRAIVFPCQTYPVVKYLIVGSNQVQLVFDDVDAVFIDKCAVSLTKIIQESSLRDALKAKDQFLRGVTHQLRTPIHGILGSCELLAEELANSKFLMGGPDAPGIPPSSIIKTIKDSGKELMSTVNNMLKLNRFIHQAEIGLSRMTFGLQTLSHIEADIMYEVHQTVPENELSNIPILFENHLSSDDNLTTMDLSLLKECIQSLILNALFYTKQGAVVIVITAPPDRSHLTFDVIDTGCGIAQADKGRIFEAFEKVDAFSRGAGLGLTLAAKIAALMDGNVSLVTSSQQPGYHGSHFRAEFHVPSMACSINRPPSSKASLRNLPRTFHVVRATGQRPELVSHFASYLEYRGFTQVFNAKGSFAVVTYTPDTDSFHKLIKAVDPRQVAICLVAPGATYSQRYGEGVRFYSGPFVSSRLHEILRDVDQVYLKHAVSSGRAASQQDFEDDLCMISELSILSSPVDINPVALLVDDNIVNLRILRMYCEKRHILYTTATNGQEAVDEFIASLRRGQPINLVLMDLQMPVLDGVKATQQIREIEKHSVPVLTPSHIFMITGQDSVEDKTRSFAAGADEFYVKPTGIRALDRGIGQRFPKFEKRVGALKTK</sequence>
<evidence type="ECO:0000256" key="6">
    <source>
        <dbReference type="PROSITE-ProRule" id="PRU00169"/>
    </source>
</evidence>
<feature type="modified residue" description="4-aspartylphosphate" evidence="6">
    <location>
        <position position="883"/>
    </location>
</feature>
<organism evidence="10 11">
    <name type="scientific">Cytospora chrysosperma</name>
    <name type="common">Cytospora canker fungus</name>
    <name type="synonym">Sphaeria chrysosperma</name>
    <dbReference type="NCBI Taxonomy" id="252740"/>
    <lineage>
        <taxon>Eukaryota</taxon>
        <taxon>Fungi</taxon>
        <taxon>Dikarya</taxon>
        <taxon>Ascomycota</taxon>
        <taxon>Pezizomycotina</taxon>
        <taxon>Sordariomycetes</taxon>
        <taxon>Sordariomycetidae</taxon>
        <taxon>Diaporthales</taxon>
        <taxon>Cytosporaceae</taxon>
        <taxon>Cytospora</taxon>
    </lineage>
</organism>
<evidence type="ECO:0000256" key="2">
    <source>
        <dbReference type="ARBA" id="ARBA00012438"/>
    </source>
</evidence>
<dbReference type="Gene3D" id="1.10.287.130">
    <property type="match status" value="1"/>
</dbReference>
<dbReference type="InterPro" id="IPR003594">
    <property type="entry name" value="HATPase_dom"/>
</dbReference>
<dbReference type="SUPFAM" id="SSF55781">
    <property type="entry name" value="GAF domain-like"/>
    <property type="match status" value="1"/>
</dbReference>
<protein>
    <recommendedName>
        <fullName evidence="2">histidine kinase</fullName>
        <ecNumber evidence="2">2.7.13.3</ecNumber>
    </recommendedName>
</protein>
<dbReference type="PROSITE" id="PS50110">
    <property type="entry name" value="RESPONSE_REGULATORY"/>
    <property type="match status" value="1"/>
</dbReference>
<feature type="domain" description="Response regulatory" evidence="9">
    <location>
        <begin position="829"/>
        <end position="955"/>
    </location>
</feature>
<name>A0A423WHL2_CYTCH</name>
<feature type="compositionally biased region" description="Low complexity" evidence="7">
    <location>
        <begin position="1"/>
        <end position="24"/>
    </location>
</feature>
<evidence type="ECO:0000256" key="4">
    <source>
        <dbReference type="ARBA" id="ARBA00022679"/>
    </source>
</evidence>
<keyword evidence="11" id="KW-1185">Reference proteome</keyword>
<comment type="caution">
    <text evidence="10">The sequence shown here is derived from an EMBL/GenBank/DDBJ whole genome shotgun (WGS) entry which is preliminary data.</text>
</comment>
<dbReference type="Pfam" id="PF00512">
    <property type="entry name" value="HisKA"/>
    <property type="match status" value="1"/>
</dbReference>
<dbReference type="PROSITE" id="PS50109">
    <property type="entry name" value="HIS_KIN"/>
    <property type="match status" value="1"/>
</dbReference>
<dbReference type="InterPro" id="IPR001789">
    <property type="entry name" value="Sig_transdc_resp-reg_receiver"/>
</dbReference>
<dbReference type="STRING" id="252740.A0A423WHL2"/>
<evidence type="ECO:0000259" key="8">
    <source>
        <dbReference type="PROSITE" id="PS50109"/>
    </source>
</evidence>
<evidence type="ECO:0000256" key="5">
    <source>
        <dbReference type="ARBA" id="ARBA00022777"/>
    </source>
</evidence>
<reference evidence="10 11" key="1">
    <citation type="submission" date="2015-09" db="EMBL/GenBank/DDBJ databases">
        <title>Host preference determinants of Valsa canker pathogens revealed by comparative genomics.</title>
        <authorList>
            <person name="Yin Z."/>
            <person name="Huang L."/>
        </authorList>
    </citation>
    <scope>NUCLEOTIDE SEQUENCE [LARGE SCALE GENOMIC DNA]</scope>
    <source>
        <strain evidence="10 11">YSFL</strain>
    </source>
</reference>
<dbReference type="PANTHER" id="PTHR43047:SF72">
    <property type="entry name" value="OSMOSENSING HISTIDINE PROTEIN KINASE SLN1"/>
    <property type="match status" value="1"/>
</dbReference>
<dbReference type="InterPro" id="IPR036890">
    <property type="entry name" value="HATPase_C_sf"/>
</dbReference>
<dbReference type="GO" id="GO:0009927">
    <property type="term" value="F:histidine phosphotransfer kinase activity"/>
    <property type="evidence" value="ECO:0007669"/>
    <property type="project" value="TreeGrafter"/>
</dbReference>
<dbReference type="CDD" id="cd00082">
    <property type="entry name" value="HisKA"/>
    <property type="match status" value="1"/>
</dbReference>
<comment type="catalytic activity">
    <reaction evidence="1">
        <text>ATP + protein L-histidine = ADP + protein N-phospho-L-histidine.</text>
        <dbReference type="EC" id="2.7.13.3"/>
    </reaction>
</comment>
<proteinExistence type="predicted"/>
<keyword evidence="3 6" id="KW-0597">Phosphoprotein</keyword>
<evidence type="ECO:0000313" key="11">
    <source>
        <dbReference type="Proteomes" id="UP000284375"/>
    </source>
</evidence>